<evidence type="ECO:0000313" key="2">
    <source>
        <dbReference type="EMBL" id="KNE72922.1"/>
    </source>
</evidence>
<evidence type="ECO:0000313" key="3">
    <source>
        <dbReference type="Proteomes" id="UP000054350"/>
    </source>
</evidence>
<feature type="compositionally biased region" description="Low complexity" evidence="1">
    <location>
        <begin position="106"/>
        <end position="123"/>
    </location>
</feature>
<organism evidence="2 3">
    <name type="scientific">Allomyces macrogynus (strain ATCC 38327)</name>
    <name type="common">Allomyces javanicus var. macrogynus</name>
    <dbReference type="NCBI Taxonomy" id="578462"/>
    <lineage>
        <taxon>Eukaryota</taxon>
        <taxon>Fungi</taxon>
        <taxon>Fungi incertae sedis</taxon>
        <taxon>Blastocladiomycota</taxon>
        <taxon>Blastocladiomycetes</taxon>
        <taxon>Blastocladiales</taxon>
        <taxon>Blastocladiaceae</taxon>
        <taxon>Allomyces</taxon>
    </lineage>
</organism>
<sequence length="236" mass="24548">MGQTRAVASTMDLRRCDHEKADERSDKIKAIWASLHRSGGGAVDESETILARGRSGSIATLDEPPTQPSAFSHLVTTASVPVSPTRSIASSSVWREPYVPRVRRPSAASTATTSTTASSTVTTDRPVSDTATELKLLHAALAQIQARHLGPKAAEMALAVADREDPAPVTPVTPGGMGLPLVGPVPGVEGMRARRAAKRPAPAPPMAAQVGAEGTVSVADEEDVIDAYFSVVSPCP</sequence>
<evidence type="ECO:0000256" key="1">
    <source>
        <dbReference type="SAM" id="MobiDB-lite"/>
    </source>
</evidence>
<keyword evidence="3" id="KW-1185">Reference proteome</keyword>
<protein>
    <submittedName>
        <fullName evidence="2">Uncharacterized protein</fullName>
    </submittedName>
</protein>
<feature type="region of interest" description="Disordered" evidence="1">
    <location>
        <begin position="100"/>
        <end position="127"/>
    </location>
</feature>
<dbReference type="AlphaFoldDB" id="A0A0L0TDV7"/>
<reference evidence="3" key="2">
    <citation type="submission" date="2009-11" db="EMBL/GenBank/DDBJ databases">
        <title>The Genome Sequence of Allomyces macrogynus strain ATCC 38327.</title>
        <authorList>
            <consortium name="The Broad Institute Genome Sequencing Platform"/>
            <person name="Russ C."/>
            <person name="Cuomo C."/>
            <person name="Shea T."/>
            <person name="Young S.K."/>
            <person name="Zeng Q."/>
            <person name="Koehrsen M."/>
            <person name="Haas B."/>
            <person name="Borodovsky M."/>
            <person name="Guigo R."/>
            <person name="Alvarado L."/>
            <person name="Berlin A."/>
            <person name="Borenstein D."/>
            <person name="Chen Z."/>
            <person name="Engels R."/>
            <person name="Freedman E."/>
            <person name="Gellesch M."/>
            <person name="Goldberg J."/>
            <person name="Griggs A."/>
            <person name="Gujja S."/>
            <person name="Heiman D."/>
            <person name="Hepburn T."/>
            <person name="Howarth C."/>
            <person name="Jen D."/>
            <person name="Larson L."/>
            <person name="Lewis B."/>
            <person name="Mehta T."/>
            <person name="Park D."/>
            <person name="Pearson M."/>
            <person name="Roberts A."/>
            <person name="Saif S."/>
            <person name="Shenoy N."/>
            <person name="Sisk P."/>
            <person name="Stolte C."/>
            <person name="Sykes S."/>
            <person name="Walk T."/>
            <person name="White J."/>
            <person name="Yandava C."/>
            <person name="Burger G."/>
            <person name="Gray M.W."/>
            <person name="Holland P.W.H."/>
            <person name="King N."/>
            <person name="Lang F.B.F."/>
            <person name="Roger A.J."/>
            <person name="Ruiz-Trillo I."/>
            <person name="Lander E."/>
            <person name="Nusbaum C."/>
        </authorList>
    </citation>
    <scope>NUCLEOTIDE SEQUENCE [LARGE SCALE GENOMIC DNA]</scope>
    <source>
        <strain evidence="3">ATCC 38327</strain>
    </source>
</reference>
<dbReference type="EMBL" id="GG745385">
    <property type="protein sequence ID" value="KNE72922.1"/>
    <property type="molecule type" value="Genomic_DNA"/>
</dbReference>
<reference evidence="2 3" key="1">
    <citation type="submission" date="2009-11" db="EMBL/GenBank/DDBJ databases">
        <title>Annotation of Allomyces macrogynus ATCC 38327.</title>
        <authorList>
            <consortium name="The Broad Institute Genome Sequencing Platform"/>
            <person name="Russ C."/>
            <person name="Cuomo C."/>
            <person name="Burger G."/>
            <person name="Gray M.W."/>
            <person name="Holland P.W.H."/>
            <person name="King N."/>
            <person name="Lang F.B.F."/>
            <person name="Roger A.J."/>
            <person name="Ruiz-Trillo I."/>
            <person name="Young S.K."/>
            <person name="Zeng Q."/>
            <person name="Gargeya S."/>
            <person name="Fitzgerald M."/>
            <person name="Haas B."/>
            <person name="Abouelleil A."/>
            <person name="Alvarado L."/>
            <person name="Arachchi H.M."/>
            <person name="Berlin A."/>
            <person name="Chapman S.B."/>
            <person name="Gearin G."/>
            <person name="Goldberg J."/>
            <person name="Griggs A."/>
            <person name="Gujja S."/>
            <person name="Hansen M."/>
            <person name="Heiman D."/>
            <person name="Howarth C."/>
            <person name="Larimer J."/>
            <person name="Lui A."/>
            <person name="MacDonald P.J.P."/>
            <person name="McCowen C."/>
            <person name="Montmayeur A."/>
            <person name="Murphy C."/>
            <person name="Neiman D."/>
            <person name="Pearson M."/>
            <person name="Priest M."/>
            <person name="Roberts A."/>
            <person name="Saif S."/>
            <person name="Shea T."/>
            <person name="Sisk P."/>
            <person name="Stolte C."/>
            <person name="Sykes S."/>
            <person name="Wortman J."/>
            <person name="Nusbaum C."/>
            <person name="Birren B."/>
        </authorList>
    </citation>
    <scope>NUCLEOTIDE SEQUENCE [LARGE SCALE GENOMIC DNA]</scope>
    <source>
        <strain evidence="2 3">ATCC 38327</strain>
    </source>
</reference>
<accession>A0A0L0TDV7</accession>
<dbReference type="Proteomes" id="UP000054350">
    <property type="component" value="Unassembled WGS sequence"/>
</dbReference>
<gene>
    <name evidence="2" type="ORF">AMAG_17157</name>
</gene>
<feature type="region of interest" description="Disordered" evidence="1">
    <location>
        <begin position="192"/>
        <end position="214"/>
    </location>
</feature>
<proteinExistence type="predicted"/>
<name>A0A0L0TDV7_ALLM3</name>
<dbReference type="VEuPathDB" id="FungiDB:AMAG_17157"/>